<dbReference type="InterPro" id="IPR011009">
    <property type="entry name" value="Kinase-like_dom_sf"/>
</dbReference>
<keyword evidence="14" id="KW-0675">Receptor</keyword>
<evidence type="ECO:0000256" key="8">
    <source>
        <dbReference type="ARBA" id="ARBA00022729"/>
    </source>
</evidence>
<dbReference type="EMBL" id="LVLJ01002435">
    <property type="protein sequence ID" value="OAE25017.1"/>
    <property type="molecule type" value="Genomic_DNA"/>
</dbReference>
<dbReference type="Proteomes" id="UP000077202">
    <property type="component" value="Unassembled WGS sequence"/>
</dbReference>
<feature type="compositionally biased region" description="Low complexity" evidence="16">
    <location>
        <begin position="700"/>
        <end position="726"/>
    </location>
</feature>
<dbReference type="InterPro" id="IPR019825">
    <property type="entry name" value="Lectin_legB_Mn/Ca_BS"/>
</dbReference>
<dbReference type="SUPFAM" id="SSF49899">
    <property type="entry name" value="Concanavalin A-like lectins/glucanases"/>
    <property type="match status" value="1"/>
</dbReference>
<keyword evidence="6" id="KW-0808">Transferase</keyword>
<evidence type="ECO:0000256" key="5">
    <source>
        <dbReference type="ARBA" id="ARBA00022475"/>
    </source>
</evidence>
<dbReference type="InterPro" id="IPR013320">
    <property type="entry name" value="ConA-like_dom_sf"/>
</dbReference>
<comment type="similarity">
    <text evidence="2">In the N-terminal section; belongs to the leguminous lectin family.</text>
</comment>
<evidence type="ECO:0000256" key="16">
    <source>
        <dbReference type="SAM" id="MobiDB-lite"/>
    </source>
</evidence>
<evidence type="ECO:0000256" key="14">
    <source>
        <dbReference type="ARBA" id="ARBA00023170"/>
    </source>
</evidence>
<dbReference type="EC" id="2.7.11.1" evidence="4"/>
<feature type="region of interest" description="Disordered" evidence="16">
    <location>
        <begin position="326"/>
        <end position="346"/>
    </location>
</feature>
<evidence type="ECO:0000313" key="20">
    <source>
        <dbReference type="Proteomes" id="UP000077202"/>
    </source>
</evidence>
<evidence type="ECO:0000256" key="9">
    <source>
        <dbReference type="ARBA" id="ARBA00022734"/>
    </source>
</evidence>
<dbReference type="Pfam" id="PF00139">
    <property type="entry name" value="Lectin_legB"/>
    <property type="match status" value="1"/>
</dbReference>
<evidence type="ECO:0000256" key="17">
    <source>
        <dbReference type="SAM" id="Phobius"/>
    </source>
</evidence>
<accession>A0A176VW87</accession>
<dbReference type="Pfam" id="PF07714">
    <property type="entry name" value="PK_Tyr_Ser-Thr"/>
    <property type="match status" value="1"/>
</dbReference>
<dbReference type="AlphaFoldDB" id="A0A176VW87"/>
<dbReference type="InterPro" id="IPR050528">
    <property type="entry name" value="L-type_Lectin-RKs"/>
</dbReference>
<keyword evidence="10" id="KW-0547">Nucleotide-binding</keyword>
<evidence type="ECO:0000256" key="6">
    <source>
        <dbReference type="ARBA" id="ARBA00022527"/>
    </source>
</evidence>
<dbReference type="CDD" id="cd06899">
    <property type="entry name" value="lectin_legume_LecRK_Arcelin_ConA"/>
    <property type="match status" value="1"/>
</dbReference>
<keyword evidence="9" id="KW-0430">Lectin</keyword>
<dbReference type="GO" id="GO:0002229">
    <property type="term" value="P:defense response to oomycetes"/>
    <property type="evidence" value="ECO:0007669"/>
    <property type="project" value="UniProtKB-ARBA"/>
</dbReference>
<evidence type="ECO:0000256" key="12">
    <source>
        <dbReference type="ARBA" id="ARBA00022989"/>
    </source>
</evidence>
<dbReference type="GO" id="GO:0030246">
    <property type="term" value="F:carbohydrate binding"/>
    <property type="evidence" value="ECO:0007669"/>
    <property type="project" value="UniProtKB-KW"/>
</dbReference>
<gene>
    <name evidence="19" type="ORF">AXG93_523s1220</name>
</gene>
<proteinExistence type="inferred from homology"/>
<evidence type="ECO:0000256" key="4">
    <source>
        <dbReference type="ARBA" id="ARBA00012513"/>
    </source>
</evidence>
<evidence type="ECO:0000256" key="15">
    <source>
        <dbReference type="ARBA" id="ARBA00023180"/>
    </source>
</evidence>
<evidence type="ECO:0000256" key="1">
    <source>
        <dbReference type="ARBA" id="ARBA00004251"/>
    </source>
</evidence>
<evidence type="ECO:0000256" key="11">
    <source>
        <dbReference type="ARBA" id="ARBA00022840"/>
    </source>
</evidence>
<name>A0A176VW87_MARPO</name>
<organism evidence="19 20">
    <name type="scientific">Marchantia polymorpha subsp. ruderalis</name>
    <dbReference type="NCBI Taxonomy" id="1480154"/>
    <lineage>
        <taxon>Eukaryota</taxon>
        <taxon>Viridiplantae</taxon>
        <taxon>Streptophyta</taxon>
        <taxon>Embryophyta</taxon>
        <taxon>Marchantiophyta</taxon>
        <taxon>Marchantiopsida</taxon>
        <taxon>Marchantiidae</taxon>
        <taxon>Marchantiales</taxon>
        <taxon>Marchantiaceae</taxon>
        <taxon>Marchantia</taxon>
    </lineage>
</organism>
<dbReference type="GO" id="GO:0004674">
    <property type="term" value="F:protein serine/threonine kinase activity"/>
    <property type="evidence" value="ECO:0007669"/>
    <property type="project" value="UniProtKB-KW"/>
</dbReference>
<evidence type="ECO:0000256" key="7">
    <source>
        <dbReference type="ARBA" id="ARBA00022692"/>
    </source>
</evidence>
<keyword evidence="15" id="KW-0325">Glycoprotein</keyword>
<evidence type="ECO:0000256" key="10">
    <source>
        <dbReference type="ARBA" id="ARBA00022741"/>
    </source>
</evidence>
<dbReference type="Gene3D" id="1.10.510.10">
    <property type="entry name" value="Transferase(Phosphotransferase) domain 1"/>
    <property type="match status" value="1"/>
</dbReference>
<reference evidence="19" key="1">
    <citation type="submission" date="2016-03" db="EMBL/GenBank/DDBJ databases">
        <title>Mechanisms controlling the formation of the plant cell surface in tip-growing cells are functionally conserved among land plants.</title>
        <authorList>
            <person name="Honkanen S."/>
            <person name="Jones V.A."/>
            <person name="Morieri G."/>
            <person name="Champion C."/>
            <person name="Hetherington A.J."/>
            <person name="Kelly S."/>
            <person name="Saint-Marcoux D."/>
            <person name="Proust H."/>
            <person name="Prescott H."/>
            <person name="Dolan L."/>
        </authorList>
    </citation>
    <scope>NUCLEOTIDE SEQUENCE [LARGE SCALE GENOMIC DNA]</scope>
    <source>
        <tissue evidence="19">Whole gametophyte</tissue>
    </source>
</reference>
<keyword evidence="13 17" id="KW-0472">Membrane</keyword>
<dbReference type="SUPFAM" id="SSF56112">
    <property type="entry name" value="Protein kinase-like (PK-like)"/>
    <property type="match status" value="1"/>
</dbReference>
<keyword evidence="8" id="KW-0732">Signal</keyword>
<keyword evidence="11" id="KW-0067">ATP-binding</keyword>
<evidence type="ECO:0000256" key="2">
    <source>
        <dbReference type="ARBA" id="ARBA00008536"/>
    </source>
</evidence>
<evidence type="ECO:0000256" key="3">
    <source>
        <dbReference type="ARBA" id="ARBA00010217"/>
    </source>
</evidence>
<dbReference type="Gene3D" id="2.60.120.200">
    <property type="match status" value="1"/>
</dbReference>
<dbReference type="PROSITE" id="PS00307">
    <property type="entry name" value="LECTIN_LEGUME_BETA"/>
    <property type="match status" value="1"/>
</dbReference>
<dbReference type="FunFam" id="1.10.510.10:FF:000240">
    <property type="entry name" value="Lectin-domain containing receptor kinase A4.3"/>
    <property type="match status" value="1"/>
</dbReference>
<dbReference type="GO" id="GO:0005524">
    <property type="term" value="F:ATP binding"/>
    <property type="evidence" value="ECO:0007669"/>
    <property type="project" value="UniProtKB-KW"/>
</dbReference>
<comment type="caution">
    <text evidence="19">The sequence shown here is derived from an EMBL/GenBank/DDBJ whole genome shotgun (WGS) entry which is preliminary data.</text>
</comment>
<keyword evidence="20" id="KW-1185">Reference proteome</keyword>
<keyword evidence="5" id="KW-1003">Cell membrane</keyword>
<sequence length="726" mass="79029">MTHSYKIKKASSVYFNCGKASHAGRQTAAAAVPPAGPMELRVSILLVLLCWSWPGAVVHGQTSRFFFPNFVPDSNSHAGLTTIGSSFVLYGQLQLTPDNEMASAPDNEMAVGKAFYSERIRMRDATTGQAASFSTYFTFSINNLSCARELCGDGIAFLISPDDHSLGEHGGNLGIYNSSTADGARPRLANTLAVEFDTYRNEAPIQDIDDNHVGINLENATSKIVKSANSVDINLKDGRELTAWIDYESSNQSLQVRIGRNASNKPAEPLIDYILNMTDVVNEFMYVGFAAATGDSYELHTIYSWSFNSHAKEPFAPPAADLVPTDPWNGLPIPRQTPASEPPSSSRASLSNVLTGLVVGLPIGVGVLIFICAFFLLGKRRKLWLLRRKSQDSGDAALYGPESFRYKQLSVATQGFSDKEKLGNGTGNVYRGVLASTGAVVAVKRLRDVNSKQEKEVHAQLSTLTQLRHRNLVQLLGWCRDRGKYILVYEFMPQGSLSKALYQDIEAGECLSWPQRFNIITGLAEALNYLHGRYNQQVIHRNVKSSSILLDEQFNAKLGDYGLIEEQTKKKADASHAQARDSFGYTAPEAFQTGKGSIKADVYSFGAVALEVACGRRPIEGAFSSEEVFIVDWVWGLHSHGGITAAVDKRLGGDFVAAQVQAVLLVGLLCSQPDPAQRPSMRQVLKYLAGDAPIPPAPRPLSSFQPSLSAASSSSKSSIRFFQSSS</sequence>
<dbReference type="InterPro" id="IPR001245">
    <property type="entry name" value="Ser-Thr/Tyr_kinase_cat_dom"/>
</dbReference>
<dbReference type="InterPro" id="IPR000719">
    <property type="entry name" value="Prot_kinase_dom"/>
</dbReference>
<dbReference type="InterPro" id="IPR001220">
    <property type="entry name" value="Legume_lectin_dom"/>
</dbReference>
<dbReference type="GO" id="GO:0005886">
    <property type="term" value="C:plasma membrane"/>
    <property type="evidence" value="ECO:0007669"/>
    <property type="project" value="UniProtKB-SubCell"/>
</dbReference>
<dbReference type="PANTHER" id="PTHR27007">
    <property type="match status" value="1"/>
</dbReference>
<evidence type="ECO:0000256" key="13">
    <source>
        <dbReference type="ARBA" id="ARBA00023136"/>
    </source>
</evidence>
<comment type="similarity">
    <text evidence="3">In the C-terminal section; belongs to the protein kinase superfamily. Ser/Thr protein kinase family.</text>
</comment>
<comment type="subcellular location">
    <subcellularLocation>
        <location evidence="1">Cell membrane</location>
        <topology evidence="1">Single-pass type I membrane protein</topology>
    </subcellularLocation>
</comment>
<feature type="domain" description="Protein kinase" evidence="18">
    <location>
        <begin position="416"/>
        <end position="694"/>
    </location>
</feature>
<feature type="region of interest" description="Disordered" evidence="16">
    <location>
        <begin position="697"/>
        <end position="726"/>
    </location>
</feature>
<evidence type="ECO:0000313" key="19">
    <source>
        <dbReference type="EMBL" id="OAE25017.1"/>
    </source>
</evidence>
<evidence type="ECO:0000259" key="18">
    <source>
        <dbReference type="PROSITE" id="PS50011"/>
    </source>
</evidence>
<keyword evidence="6" id="KW-0723">Serine/threonine-protein kinase</keyword>
<feature type="transmembrane region" description="Helical" evidence="17">
    <location>
        <begin position="353"/>
        <end position="378"/>
    </location>
</feature>
<dbReference type="Gene3D" id="3.30.200.20">
    <property type="entry name" value="Phosphorylase Kinase, domain 1"/>
    <property type="match status" value="1"/>
</dbReference>
<dbReference type="PROSITE" id="PS50011">
    <property type="entry name" value="PROTEIN_KINASE_DOM"/>
    <property type="match status" value="1"/>
</dbReference>
<keyword evidence="7 17" id="KW-0812">Transmembrane</keyword>
<keyword evidence="12 17" id="KW-1133">Transmembrane helix</keyword>
<protein>
    <recommendedName>
        <fullName evidence="4">non-specific serine/threonine protein kinase</fullName>
        <ecNumber evidence="4">2.7.11.1</ecNumber>
    </recommendedName>
</protein>
<keyword evidence="6" id="KW-0418">Kinase</keyword>